<feature type="transmembrane region" description="Helical" evidence="1">
    <location>
        <begin position="49"/>
        <end position="68"/>
    </location>
</feature>
<accession>A0A8A1UFW7</accession>
<dbReference type="Proteomes" id="UP000501719">
    <property type="component" value="Segment"/>
</dbReference>
<keyword evidence="1" id="KW-1133">Transmembrane helix</keyword>
<keyword evidence="1" id="KW-0812">Transmembrane</keyword>
<sequence>MIYVYAEEERWLSNSDCIHVHRTVFFASGLYRIPYYTSSFVSVGSFSHSGYKTGFLFFWSFFAVCCILREYTLSKSCSCSIYILNIKKK</sequence>
<name>A0A8A1UFW7_ASF</name>
<organismHost>
    <name type="scientific">Ornithodoros</name>
    <name type="common">relapsing fever ticks</name>
    <dbReference type="NCBI Taxonomy" id="6937"/>
</organismHost>
<dbReference type="EMBL" id="MN630494">
    <property type="protein sequence ID" value="QST78727.1"/>
    <property type="molecule type" value="Genomic_DNA"/>
</dbReference>
<protein>
    <submittedName>
        <fullName evidence="2">PC84L</fullName>
    </submittedName>
</protein>
<evidence type="ECO:0000313" key="3">
    <source>
        <dbReference type="Proteomes" id="UP000501719"/>
    </source>
</evidence>
<gene>
    <name evidence="2" type="primary">C84L</name>
</gene>
<evidence type="ECO:0000256" key="1">
    <source>
        <dbReference type="SAM" id="Phobius"/>
    </source>
</evidence>
<keyword evidence="1" id="KW-0472">Membrane</keyword>
<organismHost>
    <name type="scientific">Phacochoerus aethiopicus</name>
    <name type="common">Warthog</name>
    <dbReference type="NCBI Taxonomy" id="85517"/>
</organismHost>
<organism evidence="2 3">
    <name type="scientific">African swine fever virus</name>
    <name type="common">ASFV</name>
    <dbReference type="NCBI Taxonomy" id="10497"/>
    <lineage>
        <taxon>Viruses</taxon>
        <taxon>Varidnaviria</taxon>
        <taxon>Bamfordvirae</taxon>
        <taxon>Nucleocytoviricota</taxon>
        <taxon>Pokkesviricetes</taxon>
        <taxon>Asfuvirales</taxon>
        <taxon>Asfarviridae</taxon>
        <taxon>Asfivirus</taxon>
        <taxon>Asfivirus haemorrhagiae</taxon>
    </lineage>
</organism>
<organismHost>
    <name type="scientific">Ornithodoros moubata</name>
    <name type="common">Soft tick</name>
    <name type="synonym">Argasid tick</name>
    <dbReference type="NCBI Taxonomy" id="6938"/>
</organismHost>
<proteinExistence type="predicted"/>
<evidence type="ECO:0000313" key="2">
    <source>
        <dbReference type="EMBL" id="QST78727.1"/>
    </source>
</evidence>
<reference evidence="2 3" key="1">
    <citation type="submission" date="2019-10" db="EMBL/GenBank/DDBJ databases">
        <authorList>
            <person name="Ndlovu S.S."/>
        </authorList>
    </citation>
    <scope>NUCLEOTIDE SEQUENCE [LARGE SCALE GENOMIC DNA]</scope>
    <source>
        <strain evidence="2">Zaire</strain>
    </source>
</reference>
<organismHost>
    <name type="scientific">Phacochoerus africanus</name>
    <name type="common">Warthog</name>
    <dbReference type="NCBI Taxonomy" id="41426"/>
</organismHost>
<organismHost>
    <name type="scientific">Potamochoerus larvatus</name>
    <name type="common">Bushpig</name>
    <dbReference type="NCBI Taxonomy" id="273792"/>
</organismHost>
<organismHost>
    <name type="scientific">Sus scrofa</name>
    <name type="common">Pig</name>
    <dbReference type="NCBI Taxonomy" id="9823"/>
</organismHost>